<dbReference type="InterPro" id="IPR013216">
    <property type="entry name" value="Methyltransf_11"/>
</dbReference>
<dbReference type="PANTHER" id="PTHR43464">
    <property type="entry name" value="METHYLTRANSFERASE"/>
    <property type="match status" value="1"/>
</dbReference>
<evidence type="ECO:0000256" key="1">
    <source>
        <dbReference type="ARBA" id="ARBA00022603"/>
    </source>
</evidence>
<reference evidence="5" key="1">
    <citation type="submission" date="2023-04" db="EMBL/GenBank/DDBJ databases">
        <title>Genome dynamics across the evolutionary transition to endosymbiosis.</title>
        <authorList>
            <person name="Siozios S."/>
            <person name="Nadal-Jimenez P."/>
            <person name="Azagi T."/>
            <person name="Sprong H."/>
            <person name="Frost C.L."/>
            <person name="Parratt S.R."/>
            <person name="Taylor G."/>
            <person name="Brettell L."/>
            <person name="Lew K.C."/>
            <person name="Croft L."/>
            <person name="King K.C."/>
            <person name="Brockhurst M.A."/>
            <person name="Hypsa V."/>
            <person name="Novakova E."/>
            <person name="Darby A.C."/>
            <person name="Hurst G.D.D."/>
        </authorList>
    </citation>
    <scope>NUCLEOTIDE SEQUENCE</scope>
    <source>
        <strain evidence="5">APv</strain>
    </source>
</reference>
<dbReference type="GO" id="GO:0008757">
    <property type="term" value="F:S-adenosylmethionine-dependent methyltransferase activity"/>
    <property type="evidence" value="ECO:0007669"/>
    <property type="project" value="InterPro"/>
</dbReference>
<proteinExistence type="predicted"/>
<dbReference type="CDD" id="cd02440">
    <property type="entry name" value="AdoMet_MTases"/>
    <property type="match status" value="1"/>
</dbReference>
<evidence type="ECO:0000256" key="2">
    <source>
        <dbReference type="ARBA" id="ARBA00022679"/>
    </source>
</evidence>
<evidence type="ECO:0000256" key="3">
    <source>
        <dbReference type="ARBA" id="ARBA00022691"/>
    </source>
</evidence>
<dbReference type="SUPFAM" id="SSF53335">
    <property type="entry name" value="S-adenosyl-L-methionine-dependent methyltransferases"/>
    <property type="match status" value="1"/>
</dbReference>
<keyword evidence="2 5" id="KW-0808">Transferase</keyword>
<protein>
    <submittedName>
        <fullName evidence="5">Class I SAM-dependent methyltransferase</fullName>
        <ecNumber evidence="5">2.1.1.-</ecNumber>
    </submittedName>
</protein>
<dbReference type="AlphaFoldDB" id="A0AA95K8J3"/>
<dbReference type="Gene3D" id="3.40.50.150">
    <property type="entry name" value="Vaccinia Virus protein VP39"/>
    <property type="match status" value="1"/>
</dbReference>
<dbReference type="RefSeq" id="WP_280624018.1">
    <property type="nucleotide sequence ID" value="NZ_CP123504.1"/>
</dbReference>
<dbReference type="Pfam" id="PF08241">
    <property type="entry name" value="Methyltransf_11"/>
    <property type="match status" value="1"/>
</dbReference>
<dbReference type="InterPro" id="IPR029063">
    <property type="entry name" value="SAM-dependent_MTases_sf"/>
</dbReference>
<name>A0AA95K8J3_9GAMM</name>
<gene>
    <name evidence="5" type="ORF">QE210_11125</name>
</gene>
<dbReference type="EMBL" id="CP123504">
    <property type="protein sequence ID" value="WGM00426.1"/>
    <property type="molecule type" value="Genomic_DNA"/>
</dbReference>
<dbReference type="Proteomes" id="UP001177595">
    <property type="component" value="Chromosome"/>
</dbReference>
<evidence type="ECO:0000313" key="5">
    <source>
        <dbReference type="EMBL" id="WGM00426.1"/>
    </source>
</evidence>
<sequence length="245" mass="27723">MKENIYDQDDFFIAYSQFPRSVEGLNAAGEWPALQRLLPNFQGKSVLDLGCGYGWHCLYAAQQGAIKVIGTDISQKMLKVAKEKNRFPTIIEYRQQAIEDMQFADASFDLVVSSLALHYVANFAQICHKIHACLTEKGQFIFSVEHPVFTADGSQDWCYDPSGAKLHWPVDNYFSEGARQAEFLGHKVTKYHKTLTTYLTSLLTAGFSIEQLIEPQPADYLLDKIAGMRDELRRPMMLLVVAKKA</sequence>
<evidence type="ECO:0000259" key="4">
    <source>
        <dbReference type="Pfam" id="PF08241"/>
    </source>
</evidence>
<dbReference type="GO" id="GO:0032259">
    <property type="term" value="P:methylation"/>
    <property type="evidence" value="ECO:0007669"/>
    <property type="project" value="UniProtKB-KW"/>
</dbReference>
<accession>A0AA95K8J3</accession>
<keyword evidence="3" id="KW-0949">S-adenosyl-L-methionine</keyword>
<evidence type="ECO:0000313" key="6">
    <source>
        <dbReference type="Proteomes" id="UP001177595"/>
    </source>
</evidence>
<keyword evidence="1 5" id="KW-0489">Methyltransferase</keyword>
<dbReference type="EC" id="2.1.1.-" evidence="5"/>
<organism evidence="5 6">
    <name type="scientific">Arsenophonus nasoniae</name>
    <name type="common">son-killer infecting Nasonia vitripennis</name>
    <dbReference type="NCBI Taxonomy" id="638"/>
    <lineage>
        <taxon>Bacteria</taxon>
        <taxon>Pseudomonadati</taxon>
        <taxon>Pseudomonadota</taxon>
        <taxon>Gammaproteobacteria</taxon>
        <taxon>Enterobacterales</taxon>
        <taxon>Morganellaceae</taxon>
        <taxon>Arsenophonus</taxon>
    </lineage>
</organism>
<dbReference type="PANTHER" id="PTHR43464:SF19">
    <property type="entry name" value="UBIQUINONE BIOSYNTHESIS O-METHYLTRANSFERASE, MITOCHONDRIAL"/>
    <property type="match status" value="1"/>
</dbReference>
<feature type="domain" description="Methyltransferase type 11" evidence="4">
    <location>
        <begin position="47"/>
        <end position="142"/>
    </location>
</feature>